<comment type="caution">
    <text evidence="6">Lacks conserved residue(s) required for the propagation of feature annotation.</text>
</comment>
<evidence type="ECO:0000256" key="5">
    <source>
        <dbReference type="ARBA" id="ARBA00022691"/>
    </source>
</evidence>
<name>A0AAU7ZSD6_9BACT</name>
<organism evidence="7">
    <name type="scientific">Tunturiibacter psychrotolerans</name>
    <dbReference type="NCBI Taxonomy" id="3069686"/>
    <lineage>
        <taxon>Bacteria</taxon>
        <taxon>Pseudomonadati</taxon>
        <taxon>Acidobacteriota</taxon>
        <taxon>Terriglobia</taxon>
        <taxon>Terriglobales</taxon>
        <taxon>Acidobacteriaceae</taxon>
        <taxon>Tunturiibacter</taxon>
    </lineage>
</organism>
<comment type="function">
    <text evidence="6">Specifically methylates the N7 position of a guanine in 16S rRNA.</text>
</comment>
<proteinExistence type="inferred from homology"/>
<dbReference type="InterPro" id="IPR003682">
    <property type="entry name" value="rRNA_ssu_MeTfrase_G"/>
</dbReference>
<evidence type="ECO:0000256" key="1">
    <source>
        <dbReference type="ARBA" id="ARBA00022490"/>
    </source>
</evidence>
<feature type="binding site" evidence="6">
    <location>
        <position position="144"/>
    </location>
    <ligand>
        <name>S-adenosyl-L-methionine</name>
        <dbReference type="ChEBI" id="CHEBI:59789"/>
    </ligand>
</feature>
<comment type="similarity">
    <text evidence="6">Belongs to the methyltransferase superfamily. RNA methyltransferase RsmG family.</text>
</comment>
<dbReference type="InterPro" id="IPR029063">
    <property type="entry name" value="SAM-dependent_MTases_sf"/>
</dbReference>
<dbReference type="PANTHER" id="PTHR31760:SF0">
    <property type="entry name" value="S-ADENOSYL-L-METHIONINE-DEPENDENT METHYLTRANSFERASES SUPERFAMILY PROTEIN"/>
    <property type="match status" value="1"/>
</dbReference>
<dbReference type="AlphaFoldDB" id="A0AAU7ZSD6"/>
<evidence type="ECO:0000313" key="7">
    <source>
        <dbReference type="EMBL" id="XCB33846.1"/>
    </source>
</evidence>
<reference evidence="7" key="1">
    <citation type="submission" date="2023-08" db="EMBL/GenBank/DDBJ databases">
        <authorList>
            <person name="Messyasz A."/>
            <person name="Mannisto M.K."/>
            <person name="Kerkhof L.J."/>
            <person name="Haggblom M."/>
        </authorList>
    </citation>
    <scope>NUCLEOTIDE SEQUENCE</scope>
    <source>
        <strain evidence="7">X5P6</strain>
    </source>
</reference>
<evidence type="ECO:0000256" key="6">
    <source>
        <dbReference type="HAMAP-Rule" id="MF_00074"/>
    </source>
</evidence>
<gene>
    <name evidence="6 7" type="primary">rsmG</name>
    <name evidence="7" type="ORF">RBB77_02865</name>
</gene>
<comment type="subcellular location">
    <subcellularLocation>
        <location evidence="6">Cytoplasm</location>
    </subcellularLocation>
</comment>
<sequence>MPTLSEAQIANILTPFLPSPPPGILPKLSTYLELLLKWNARTNLTAIRDPEEIVRRHFGESLFAGLHLSSEATTLLDFGSGAGFPGLPIAILRPEIAVTLAESQNKKSTFLREAVRTLDLKVEIWAARAESMPQGLHFHTVTLRAVDNMAAALAAAAPRASSDLLLLAGIPPTPPPGFTFQKSIPIPTTESSMLLRGTRN</sequence>
<dbReference type="NCBIfam" id="TIGR00138">
    <property type="entry name" value="rsmG_gidB"/>
    <property type="match status" value="1"/>
</dbReference>
<feature type="binding site" evidence="6">
    <location>
        <begin position="129"/>
        <end position="130"/>
    </location>
    <ligand>
        <name>S-adenosyl-L-methionine</name>
        <dbReference type="ChEBI" id="CHEBI:59789"/>
    </ligand>
</feature>
<dbReference type="SUPFAM" id="SSF53335">
    <property type="entry name" value="S-adenosyl-L-methionine-dependent methyltransferases"/>
    <property type="match status" value="1"/>
</dbReference>
<dbReference type="RefSeq" id="WP_353064691.1">
    <property type="nucleotide sequence ID" value="NZ_CP132942.1"/>
</dbReference>
<accession>A0AAU7ZSD6</accession>
<evidence type="ECO:0000256" key="4">
    <source>
        <dbReference type="ARBA" id="ARBA00022679"/>
    </source>
</evidence>
<dbReference type="PANTHER" id="PTHR31760">
    <property type="entry name" value="S-ADENOSYL-L-METHIONINE-DEPENDENT METHYLTRANSFERASES SUPERFAMILY PROTEIN"/>
    <property type="match status" value="1"/>
</dbReference>
<dbReference type="Pfam" id="PF02527">
    <property type="entry name" value="GidB"/>
    <property type="match status" value="1"/>
</dbReference>
<keyword evidence="1 6" id="KW-0963">Cytoplasm</keyword>
<dbReference type="EMBL" id="CP132942">
    <property type="protein sequence ID" value="XCB33846.1"/>
    <property type="molecule type" value="Genomic_DNA"/>
</dbReference>
<keyword evidence="2 6" id="KW-0698">rRNA processing</keyword>
<dbReference type="GO" id="GO:0005829">
    <property type="term" value="C:cytosol"/>
    <property type="evidence" value="ECO:0007669"/>
    <property type="project" value="TreeGrafter"/>
</dbReference>
<evidence type="ECO:0000256" key="2">
    <source>
        <dbReference type="ARBA" id="ARBA00022552"/>
    </source>
</evidence>
<feature type="binding site" evidence="6">
    <location>
        <position position="79"/>
    </location>
    <ligand>
        <name>S-adenosyl-L-methionine</name>
        <dbReference type="ChEBI" id="CHEBI:59789"/>
    </ligand>
</feature>
<reference evidence="7" key="2">
    <citation type="journal article" date="2024" name="Environ. Microbiol.">
        <title>Genome analysis and description of Tunturibacter gen. nov. expands the diversity of Terriglobia in tundra soils.</title>
        <authorList>
            <person name="Messyasz A."/>
            <person name="Mannisto M.K."/>
            <person name="Kerkhof L.J."/>
            <person name="Haggblom M.M."/>
        </authorList>
    </citation>
    <scope>NUCLEOTIDE SEQUENCE</scope>
    <source>
        <strain evidence="7">X5P6</strain>
    </source>
</reference>
<dbReference type="Gene3D" id="3.40.50.150">
    <property type="entry name" value="Vaccinia Virus protein VP39"/>
    <property type="match status" value="1"/>
</dbReference>
<dbReference type="GO" id="GO:0070043">
    <property type="term" value="F:rRNA (guanine-N7-)-methyltransferase activity"/>
    <property type="evidence" value="ECO:0007669"/>
    <property type="project" value="UniProtKB-UniRule"/>
</dbReference>
<keyword evidence="4 6" id="KW-0808">Transferase</keyword>
<evidence type="ECO:0000256" key="3">
    <source>
        <dbReference type="ARBA" id="ARBA00022603"/>
    </source>
</evidence>
<dbReference type="EC" id="2.1.1.-" evidence="6"/>
<dbReference type="HAMAP" id="MF_00074">
    <property type="entry name" value="16SrRNA_methyltr_G"/>
    <property type="match status" value="1"/>
</dbReference>
<feature type="binding site" evidence="6">
    <location>
        <position position="84"/>
    </location>
    <ligand>
        <name>S-adenosyl-L-methionine</name>
        <dbReference type="ChEBI" id="CHEBI:59789"/>
    </ligand>
</feature>
<keyword evidence="5 6" id="KW-0949">S-adenosyl-L-methionine</keyword>
<keyword evidence="3 6" id="KW-0489">Methyltransferase</keyword>
<protein>
    <recommendedName>
        <fullName evidence="6">Ribosomal RNA small subunit methyltransferase G</fullName>
        <ecNumber evidence="6">2.1.1.-</ecNumber>
    </recommendedName>
    <alternativeName>
        <fullName evidence="6">16S rRNA 7-methylguanosine methyltransferase</fullName>
        <shortName evidence="6">16S rRNA m7G methyltransferase</shortName>
    </alternativeName>
</protein>
<dbReference type="KEGG" id="tpsc:RBB77_02865"/>